<keyword evidence="6" id="KW-0050">Antiport</keyword>
<comment type="similarity">
    <text evidence="3">Belongs to the multi antimicrobial extrusion (MATE) (TC 2.A.66.1) family.</text>
</comment>
<dbReference type="InterPro" id="IPR002528">
    <property type="entry name" value="MATE_fam"/>
</dbReference>
<dbReference type="GO" id="GO:0015297">
    <property type="term" value="F:antiporter activity"/>
    <property type="evidence" value="ECO:0007669"/>
    <property type="project" value="UniProtKB-KW"/>
</dbReference>
<evidence type="ECO:0000256" key="7">
    <source>
        <dbReference type="ARBA" id="ARBA00022475"/>
    </source>
</evidence>
<dbReference type="InterPro" id="IPR048279">
    <property type="entry name" value="MdtK-like"/>
</dbReference>
<name>A0A0V8QD87_9FIRM</name>
<dbReference type="Pfam" id="PF01554">
    <property type="entry name" value="MatE"/>
    <property type="match status" value="2"/>
</dbReference>
<feature type="transmembrane region" description="Helical" evidence="13">
    <location>
        <begin position="192"/>
        <end position="212"/>
    </location>
</feature>
<comment type="function">
    <text evidence="1">Multidrug efflux pump.</text>
</comment>
<keyword evidence="10" id="KW-0406">Ion transport</keyword>
<feature type="transmembrane region" description="Helical" evidence="13">
    <location>
        <begin position="92"/>
        <end position="113"/>
    </location>
</feature>
<dbReference type="GO" id="GO:0006811">
    <property type="term" value="P:monoatomic ion transport"/>
    <property type="evidence" value="ECO:0007669"/>
    <property type="project" value="UniProtKB-KW"/>
</dbReference>
<dbReference type="PANTHER" id="PTHR43298">
    <property type="entry name" value="MULTIDRUG RESISTANCE PROTEIN NORM-RELATED"/>
    <property type="match status" value="1"/>
</dbReference>
<keyword evidence="7" id="KW-1003">Cell membrane</keyword>
<keyword evidence="9 13" id="KW-1133">Transmembrane helix</keyword>
<feature type="transmembrane region" description="Helical" evidence="13">
    <location>
        <begin position="133"/>
        <end position="158"/>
    </location>
</feature>
<sequence length="442" mass="48159">MVNDLTEGKVTPTLWKFSIPLFLSVVFQQLYNIADSIIAGKFAGKDALAAVGASYPITMIFMAIATGCNIGCSVVVSQLFGEKNYKNVKTAISTSLISTVVVSSCLTLFGFLSCNQLIHLLNTPNNIFLDSALYLRIYILGLIFLFLYNICTGIFTALGDSKTPLYFLIASSLGNIILDLIFVSRFQLGVAGVAWATFLAQGIASLLAFFVLLKRLKDIKTPEKPAYFSSRLLRRIGFIAIPSILQQSFVSVGNLFVQILVNGFGSDVIAGYSAAIKLNTFVITSLTTLGNGLSSFTGQNLGARKIERIRQGFKSSVIMGLSIAFTFTVLYVGFSQHMITLFLNQTGSEAVLSAGTHFLKIVSPFYAVVSIKLVADGVLRGSGAMGPFMISTFSDLILRVILAFILVAPFGSDGIWLSWPLGWMIGTLLSYGFYRFWKWDKV</sequence>
<dbReference type="CDD" id="cd13138">
    <property type="entry name" value="MATE_yoeA_like"/>
    <property type="match status" value="1"/>
</dbReference>
<feature type="transmembrane region" description="Helical" evidence="13">
    <location>
        <begin position="354"/>
        <end position="375"/>
    </location>
</feature>
<feature type="transmembrane region" description="Helical" evidence="13">
    <location>
        <begin position="416"/>
        <end position="437"/>
    </location>
</feature>
<feature type="transmembrane region" description="Helical" evidence="13">
    <location>
        <begin position="387"/>
        <end position="410"/>
    </location>
</feature>
<protein>
    <recommendedName>
        <fullName evidence="4">Probable multidrug resistance protein NorM</fullName>
    </recommendedName>
    <alternativeName>
        <fullName evidence="12">Multidrug-efflux transporter</fullName>
    </alternativeName>
</protein>
<evidence type="ECO:0000256" key="11">
    <source>
        <dbReference type="ARBA" id="ARBA00023136"/>
    </source>
</evidence>
<keyword evidence="8 13" id="KW-0812">Transmembrane</keyword>
<gene>
    <name evidence="14" type="ORF">ASU35_12610</name>
</gene>
<evidence type="ECO:0000256" key="13">
    <source>
        <dbReference type="SAM" id="Phobius"/>
    </source>
</evidence>
<evidence type="ECO:0000256" key="5">
    <source>
        <dbReference type="ARBA" id="ARBA00022448"/>
    </source>
</evidence>
<evidence type="ECO:0000256" key="12">
    <source>
        <dbReference type="ARBA" id="ARBA00031636"/>
    </source>
</evidence>
<evidence type="ECO:0000256" key="10">
    <source>
        <dbReference type="ARBA" id="ARBA00023065"/>
    </source>
</evidence>
<dbReference type="PANTHER" id="PTHR43298:SF2">
    <property type="entry name" value="FMN_FAD EXPORTER YEEO-RELATED"/>
    <property type="match status" value="1"/>
</dbReference>
<feature type="transmembrane region" description="Helical" evidence="13">
    <location>
        <begin position="165"/>
        <end position="186"/>
    </location>
</feature>
<keyword evidence="15" id="KW-1185">Reference proteome</keyword>
<evidence type="ECO:0000256" key="6">
    <source>
        <dbReference type="ARBA" id="ARBA00022449"/>
    </source>
</evidence>
<dbReference type="STRING" id="290052.ASU35_12610"/>
<dbReference type="AlphaFoldDB" id="A0A0V8QD87"/>
<dbReference type="EMBL" id="LNAM01000169">
    <property type="protein sequence ID" value="KSV58503.1"/>
    <property type="molecule type" value="Genomic_DNA"/>
</dbReference>
<comment type="caution">
    <text evidence="14">The sequence shown here is derived from an EMBL/GenBank/DDBJ whole genome shotgun (WGS) entry which is preliminary data.</text>
</comment>
<dbReference type="GO" id="GO:0005886">
    <property type="term" value="C:plasma membrane"/>
    <property type="evidence" value="ECO:0007669"/>
    <property type="project" value="UniProtKB-SubCell"/>
</dbReference>
<keyword evidence="5" id="KW-0813">Transport</keyword>
<evidence type="ECO:0000256" key="2">
    <source>
        <dbReference type="ARBA" id="ARBA00004651"/>
    </source>
</evidence>
<dbReference type="InterPro" id="IPR050222">
    <property type="entry name" value="MATE_MdtK"/>
</dbReference>
<evidence type="ECO:0000256" key="1">
    <source>
        <dbReference type="ARBA" id="ARBA00003408"/>
    </source>
</evidence>
<dbReference type="RefSeq" id="WP_058353254.1">
    <property type="nucleotide sequence ID" value="NZ_CABMMD010000169.1"/>
</dbReference>
<keyword evidence="11 13" id="KW-0472">Membrane</keyword>
<evidence type="ECO:0000313" key="14">
    <source>
        <dbReference type="EMBL" id="KSV58503.1"/>
    </source>
</evidence>
<dbReference type="NCBIfam" id="TIGR00797">
    <property type="entry name" value="matE"/>
    <property type="match status" value="1"/>
</dbReference>
<feature type="transmembrane region" description="Helical" evidence="13">
    <location>
        <begin position="269"/>
        <end position="294"/>
    </location>
</feature>
<evidence type="ECO:0000313" key="15">
    <source>
        <dbReference type="Proteomes" id="UP000054874"/>
    </source>
</evidence>
<dbReference type="Proteomes" id="UP000054874">
    <property type="component" value="Unassembled WGS sequence"/>
</dbReference>
<evidence type="ECO:0000256" key="3">
    <source>
        <dbReference type="ARBA" id="ARBA00010199"/>
    </source>
</evidence>
<evidence type="ECO:0000256" key="9">
    <source>
        <dbReference type="ARBA" id="ARBA00022989"/>
    </source>
</evidence>
<evidence type="ECO:0000256" key="4">
    <source>
        <dbReference type="ARBA" id="ARBA00020268"/>
    </source>
</evidence>
<accession>A0A0V8QD87</accession>
<dbReference type="PIRSF" id="PIRSF006603">
    <property type="entry name" value="DinF"/>
    <property type="match status" value="1"/>
</dbReference>
<feature type="transmembrane region" description="Helical" evidence="13">
    <location>
        <begin position="315"/>
        <end position="334"/>
    </location>
</feature>
<evidence type="ECO:0000256" key="8">
    <source>
        <dbReference type="ARBA" id="ARBA00022692"/>
    </source>
</evidence>
<feature type="transmembrane region" description="Helical" evidence="13">
    <location>
        <begin position="57"/>
        <end position="80"/>
    </location>
</feature>
<feature type="transmembrane region" description="Helical" evidence="13">
    <location>
        <begin position="232"/>
        <end position="257"/>
    </location>
</feature>
<reference evidence="14 15" key="1">
    <citation type="submission" date="2015-11" db="EMBL/GenBank/DDBJ databases">
        <title>Butyribacter intestini gen. nov., sp. nov., a butyric acid-producing bacterium of the family Lachnospiraceae isolated from the human faeces.</title>
        <authorList>
            <person name="Zou Y."/>
            <person name="Xue W."/>
            <person name="Luo G."/>
            <person name="Lv M."/>
        </authorList>
    </citation>
    <scope>NUCLEOTIDE SEQUENCE [LARGE SCALE GENOMIC DNA]</scope>
    <source>
        <strain evidence="14 15">ACET-33324</strain>
    </source>
</reference>
<comment type="subcellular location">
    <subcellularLocation>
        <location evidence="2">Cell membrane</location>
        <topology evidence="2">Multi-pass membrane protein</topology>
    </subcellularLocation>
</comment>
<organism evidence="14 15">
    <name type="scientific">Acetivibrio ethanolgignens</name>
    <dbReference type="NCBI Taxonomy" id="290052"/>
    <lineage>
        <taxon>Bacteria</taxon>
        <taxon>Bacillati</taxon>
        <taxon>Bacillota</taxon>
        <taxon>Clostridia</taxon>
        <taxon>Eubacteriales</taxon>
        <taxon>Oscillospiraceae</taxon>
        <taxon>Acetivibrio</taxon>
    </lineage>
</organism>
<dbReference type="GO" id="GO:0042910">
    <property type="term" value="F:xenobiotic transmembrane transporter activity"/>
    <property type="evidence" value="ECO:0007669"/>
    <property type="project" value="InterPro"/>
</dbReference>
<proteinExistence type="inferred from homology"/>
<dbReference type="OrthoDB" id="9776324at2"/>